<protein>
    <recommendedName>
        <fullName evidence="1">Bacterial transcriptional activator domain-containing protein</fullName>
    </recommendedName>
</protein>
<evidence type="ECO:0000313" key="2">
    <source>
        <dbReference type="EMBL" id="UQX88100.1"/>
    </source>
</evidence>
<dbReference type="InterPro" id="IPR011990">
    <property type="entry name" value="TPR-like_helical_dom_sf"/>
</dbReference>
<evidence type="ECO:0000313" key="3">
    <source>
        <dbReference type="Proteomes" id="UP001056336"/>
    </source>
</evidence>
<reference evidence="2" key="2">
    <citation type="submission" date="2022-05" db="EMBL/GenBank/DDBJ databases">
        <authorList>
            <person name="Kim J.-S."/>
            <person name="Lee K."/>
            <person name="Suh M."/>
            <person name="Eom M."/>
            <person name="Kim J.-S."/>
            <person name="Kim D.-S."/>
            <person name="Ko S.-H."/>
            <person name="Shin Y."/>
            <person name="Lee J.-S."/>
        </authorList>
    </citation>
    <scope>NUCLEOTIDE SEQUENCE</scope>
    <source>
        <strain evidence="2">N237</strain>
    </source>
</reference>
<dbReference type="InterPro" id="IPR005158">
    <property type="entry name" value="BTAD"/>
</dbReference>
<reference evidence="2" key="1">
    <citation type="journal article" date="2018" name="Int. J. Syst. Evol. Microbiol.">
        <title>Jatrophihabitans telluris sp. nov., isolated from sediment soil of lava forest wetlands and the emended description of the genus Jatrophihabitans.</title>
        <authorList>
            <person name="Lee K.C."/>
            <person name="Suh M.K."/>
            <person name="Eom M.K."/>
            <person name="Kim K.K."/>
            <person name="Kim J.S."/>
            <person name="Kim D.S."/>
            <person name="Ko S.H."/>
            <person name="Shin Y.K."/>
            <person name="Lee J.S."/>
        </authorList>
    </citation>
    <scope>NUCLEOTIDE SEQUENCE</scope>
    <source>
        <strain evidence="2">N237</strain>
    </source>
</reference>
<dbReference type="Gene3D" id="1.10.10.10">
    <property type="entry name" value="Winged helix-like DNA-binding domain superfamily/Winged helix DNA-binding domain"/>
    <property type="match status" value="1"/>
</dbReference>
<dbReference type="SUPFAM" id="SSF48452">
    <property type="entry name" value="TPR-like"/>
    <property type="match status" value="1"/>
</dbReference>
<accession>A0ABY4QX49</accession>
<dbReference type="InterPro" id="IPR051677">
    <property type="entry name" value="AfsR-DnrI-RedD_regulator"/>
</dbReference>
<keyword evidence="3" id="KW-1185">Reference proteome</keyword>
<dbReference type="SMART" id="SM01043">
    <property type="entry name" value="BTAD"/>
    <property type="match status" value="1"/>
</dbReference>
<name>A0ABY4QX49_9ACTN</name>
<evidence type="ECO:0000259" key="1">
    <source>
        <dbReference type="SMART" id="SM01043"/>
    </source>
</evidence>
<proteinExistence type="predicted"/>
<feature type="domain" description="Bacterial transcriptional activator" evidence="1">
    <location>
        <begin position="105"/>
        <end position="244"/>
    </location>
</feature>
<dbReference type="Gene3D" id="1.25.40.10">
    <property type="entry name" value="Tetratricopeptide repeat domain"/>
    <property type="match status" value="1"/>
</dbReference>
<dbReference type="InterPro" id="IPR036388">
    <property type="entry name" value="WH-like_DNA-bd_sf"/>
</dbReference>
<sequence>MVNTDQQDGIRIPPEYHLSLLGGFSLSRSGHRIDLPFSVQRLIAFLALHPRELVRTYVAGSLWPESTQPRAEASLRSTLWRMRTPCSQLVMSTNTHMRLAESLTVDVYLVSDLVRRLMDPSGSFTQAESDPGDLTQELLPDWTADDWIFVERERLRQLCLHGLEAMSRRLLDQGRFGEAVEAGLAAVRAEPLRESAHRVLISIYLTEGNASEALRQYDWYRRLLRSELGLDPSPQVTELVRDMG</sequence>
<organism evidence="2 3">
    <name type="scientific">Jatrophihabitans telluris</name>
    <dbReference type="NCBI Taxonomy" id="2038343"/>
    <lineage>
        <taxon>Bacteria</taxon>
        <taxon>Bacillati</taxon>
        <taxon>Actinomycetota</taxon>
        <taxon>Actinomycetes</taxon>
        <taxon>Jatrophihabitantales</taxon>
        <taxon>Jatrophihabitantaceae</taxon>
        <taxon>Jatrophihabitans</taxon>
    </lineage>
</organism>
<dbReference type="EMBL" id="CP097332">
    <property type="protein sequence ID" value="UQX88100.1"/>
    <property type="molecule type" value="Genomic_DNA"/>
</dbReference>
<dbReference type="Proteomes" id="UP001056336">
    <property type="component" value="Chromosome"/>
</dbReference>
<dbReference type="PANTHER" id="PTHR35807">
    <property type="entry name" value="TRANSCRIPTIONAL REGULATOR REDD-RELATED"/>
    <property type="match status" value="1"/>
</dbReference>
<dbReference type="Pfam" id="PF03704">
    <property type="entry name" value="BTAD"/>
    <property type="match status" value="1"/>
</dbReference>
<dbReference type="RefSeq" id="WP_249771270.1">
    <property type="nucleotide sequence ID" value="NZ_CP097332.1"/>
</dbReference>
<gene>
    <name evidence="2" type="ORF">M6D93_17665</name>
</gene>